<dbReference type="GO" id="GO:0017101">
    <property type="term" value="C:aminoacyl-tRNA synthetase multienzyme complex"/>
    <property type="evidence" value="ECO:0007669"/>
    <property type="project" value="TreeGrafter"/>
</dbReference>
<evidence type="ECO:0000313" key="3">
    <source>
        <dbReference type="EMBL" id="PWA42209.1"/>
    </source>
</evidence>
<organism evidence="3 4">
    <name type="scientific">Artemisia annua</name>
    <name type="common">Sweet wormwood</name>
    <dbReference type="NCBI Taxonomy" id="35608"/>
    <lineage>
        <taxon>Eukaryota</taxon>
        <taxon>Viridiplantae</taxon>
        <taxon>Streptophyta</taxon>
        <taxon>Embryophyta</taxon>
        <taxon>Tracheophyta</taxon>
        <taxon>Spermatophyta</taxon>
        <taxon>Magnoliopsida</taxon>
        <taxon>eudicotyledons</taxon>
        <taxon>Gunneridae</taxon>
        <taxon>Pentapetalae</taxon>
        <taxon>asterids</taxon>
        <taxon>campanulids</taxon>
        <taxon>Asterales</taxon>
        <taxon>Asteraceae</taxon>
        <taxon>Asteroideae</taxon>
        <taxon>Anthemideae</taxon>
        <taxon>Artemisiinae</taxon>
        <taxon>Artemisia</taxon>
    </lineage>
</organism>
<evidence type="ECO:0000256" key="1">
    <source>
        <dbReference type="ARBA" id="ARBA00022490"/>
    </source>
</evidence>
<dbReference type="GO" id="GO:0005829">
    <property type="term" value="C:cytosol"/>
    <property type="evidence" value="ECO:0007669"/>
    <property type="project" value="TreeGrafter"/>
</dbReference>
<keyword evidence="4" id="KW-1185">Reference proteome</keyword>
<sequence length="405" mass="45141">MVFMVLITSCIIGSLTTASICSYSVTTAVLVFVFRRSIQVNGDLSIEVSRTSVLILTLQKSITAVGCLFFLIFSNFHICSSQGSKEQLLNAIRVCYNIALNSDIPVKELQSMTSGHEWTKCVLRVDDNDCVSAQMVKYATGISKESIVDIEGTIQFSDRPLTGASQQVEVLVRKIHCISRSATRHPINVEDASRSEAEFENLGDLKKGVPLRSKQLMFNRLKFAASKGVKVGHGFLFARIRYLAIGDLRVLLLLLAATLKESLPLAKFAIARIYDRSSEPCLQAQQQFFKDIIFEYIILKNHHITNVNTTNGVKVVEPNTKDKRVTMKRKNCDLVRITERVRLRRKLALVGSSHFMLRKPVVGFISNASKSGASMKCAGYQGSGMKVSIRHLGPSMIWQMQHSCK</sequence>
<dbReference type="GO" id="GO:0005524">
    <property type="term" value="F:ATP binding"/>
    <property type="evidence" value="ECO:0007669"/>
    <property type="project" value="InterPro"/>
</dbReference>
<name>A0A2U1KZP6_ARTAN</name>
<dbReference type="GO" id="GO:0003723">
    <property type="term" value="F:RNA binding"/>
    <property type="evidence" value="ECO:0007669"/>
    <property type="project" value="TreeGrafter"/>
</dbReference>
<dbReference type="GO" id="GO:0004815">
    <property type="term" value="F:aspartate-tRNA ligase activity"/>
    <property type="evidence" value="ECO:0007669"/>
    <property type="project" value="InterPro"/>
</dbReference>
<keyword evidence="3" id="KW-0030">Aminoacyl-tRNA synthetase</keyword>
<dbReference type="EMBL" id="PKPP01012551">
    <property type="protein sequence ID" value="PWA42209.1"/>
    <property type="molecule type" value="Genomic_DNA"/>
</dbReference>
<dbReference type="OrthoDB" id="372395at2759"/>
<dbReference type="InterPro" id="IPR004523">
    <property type="entry name" value="Asp-tRNA_synthase_2"/>
</dbReference>
<feature type="transmembrane region" description="Helical" evidence="2">
    <location>
        <begin position="53"/>
        <end position="73"/>
    </location>
</feature>
<keyword evidence="2" id="KW-0472">Membrane</keyword>
<dbReference type="InterPro" id="IPR012340">
    <property type="entry name" value="NA-bd_OB-fold"/>
</dbReference>
<keyword evidence="2" id="KW-0812">Transmembrane</keyword>
<dbReference type="PANTHER" id="PTHR43450:SF1">
    <property type="entry name" value="ASPARTATE--TRNA LIGASE, CYTOPLASMIC"/>
    <property type="match status" value="1"/>
</dbReference>
<gene>
    <name evidence="3" type="ORF">CTI12_AA546970</name>
</gene>
<proteinExistence type="predicted"/>
<dbReference type="GO" id="GO:0006422">
    <property type="term" value="P:aspartyl-tRNA aminoacylation"/>
    <property type="evidence" value="ECO:0007669"/>
    <property type="project" value="InterPro"/>
</dbReference>
<keyword evidence="2" id="KW-1133">Transmembrane helix</keyword>
<dbReference type="Gene3D" id="2.40.50.140">
    <property type="entry name" value="Nucleic acid-binding proteins"/>
    <property type="match status" value="1"/>
</dbReference>
<evidence type="ECO:0000313" key="4">
    <source>
        <dbReference type="Proteomes" id="UP000245207"/>
    </source>
</evidence>
<dbReference type="SUPFAM" id="SSF50249">
    <property type="entry name" value="Nucleic acid-binding proteins"/>
    <property type="match status" value="1"/>
</dbReference>
<dbReference type="PANTHER" id="PTHR43450">
    <property type="entry name" value="ASPARTYL-TRNA SYNTHETASE"/>
    <property type="match status" value="1"/>
</dbReference>
<accession>A0A2U1KZP6</accession>
<keyword evidence="1" id="KW-0963">Cytoplasm</keyword>
<evidence type="ECO:0000256" key="2">
    <source>
        <dbReference type="SAM" id="Phobius"/>
    </source>
</evidence>
<dbReference type="STRING" id="35608.A0A2U1KZP6"/>
<dbReference type="Proteomes" id="UP000245207">
    <property type="component" value="Unassembled WGS sequence"/>
</dbReference>
<feature type="transmembrane region" description="Helical" evidence="2">
    <location>
        <begin position="6"/>
        <end position="33"/>
    </location>
</feature>
<keyword evidence="3" id="KW-0436">Ligase</keyword>
<protein>
    <submittedName>
        <fullName evidence="3">Aspartyl-tRNA synthetase, cytoplasmic</fullName>
    </submittedName>
</protein>
<dbReference type="AlphaFoldDB" id="A0A2U1KZP6"/>
<reference evidence="3 4" key="1">
    <citation type="journal article" date="2018" name="Mol. Plant">
        <title>The genome of Artemisia annua provides insight into the evolution of Asteraceae family and artemisinin biosynthesis.</title>
        <authorList>
            <person name="Shen Q."/>
            <person name="Zhang L."/>
            <person name="Liao Z."/>
            <person name="Wang S."/>
            <person name="Yan T."/>
            <person name="Shi P."/>
            <person name="Liu M."/>
            <person name="Fu X."/>
            <person name="Pan Q."/>
            <person name="Wang Y."/>
            <person name="Lv Z."/>
            <person name="Lu X."/>
            <person name="Zhang F."/>
            <person name="Jiang W."/>
            <person name="Ma Y."/>
            <person name="Chen M."/>
            <person name="Hao X."/>
            <person name="Li L."/>
            <person name="Tang Y."/>
            <person name="Lv G."/>
            <person name="Zhou Y."/>
            <person name="Sun X."/>
            <person name="Brodelius P.E."/>
            <person name="Rose J.K.C."/>
            <person name="Tang K."/>
        </authorList>
    </citation>
    <scope>NUCLEOTIDE SEQUENCE [LARGE SCALE GENOMIC DNA]</scope>
    <source>
        <strain evidence="4">cv. Huhao1</strain>
        <tissue evidence="3">Leaf</tissue>
    </source>
</reference>
<comment type="caution">
    <text evidence="3">The sequence shown here is derived from an EMBL/GenBank/DDBJ whole genome shotgun (WGS) entry which is preliminary data.</text>
</comment>